<dbReference type="GO" id="GO:0016491">
    <property type="term" value="F:oxidoreductase activity"/>
    <property type="evidence" value="ECO:0007669"/>
    <property type="project" value="InterPro"/>
</dbReference>
<accession>A0A0F9SQG0</accession>
<comment type="caution">
    <text evidence="2">The sequence shown here is derived from an EMBL/GenBank/DDBJ whole genome shotgun (WGS) entry which is preliminary data.</text>
</comment>
<evidence type="ECO:0000313" key="2">
    <source>
        <dbReference type="EMBL" id="KKN39201.1"/>
    </source>
</evidence>
<organism evidence="2">
    <name type="scientific">marine sediment metagenome</name>
    <dbReference type="NCBI Taxonomy" id="412755"/>
    <lineage>
        <taxon>unclassified sequences</taxon>
        <taxon>metagenomes</taxon>
        <taxon>ecological metagenomes</taxon>
    </lineage>
</organism>
<dbReference type="InterPro" id="IPR000415">
    <property type="entry name" value="Nitroreductase-like"/>
</dbReference>
<feature type="domain" description="Putative nitroreductase TM1586" evidence="1">
    <location>
        <begin position="8"/>
        <end position="256"/>
    </location>
</feature>
<dbReference type="Pfam" id="PF14512">
    <property type="entry name" value="TM1586_NiRdase"/>
    <property type="match status" value="1"/>
</dbReference>
<sequence length="287" mass="33067">MKFSKPISDIIKERTSWRTYTGEILKNDVREKMSNLMKDNDFGSPFSEQAGEARFEILSIPEFDPSEKKKLGTYGTIEGAQDFIVGAVENSEYDREHFAYVLESLILAATDLGLGTVWLGGTFNRSLFSAKIKKKENEVVPAITPLGYPAARTSKEIMIRSYAKADKRFPWEKLFFEGDFSTPLLPEKEKKSFTLIENVRLGPSAGNFQPWRIVKEPNEDNYHFYVLYTDDKIGKIYNTFRRLDIGIAVSHFNHTARELEMSGRWEFDDPNINKMKGLQYITSYFLK</sequence>
<dbReference type="SUPFAM" id="SSF55469">
    <property type="entry name" value="FMN-dependent nitroreductase-like"/>
    <property type="match status" value="2"/>
</dbReference>
<gene>
    <name evidence="2" type="ORF">LCGC14_0745850</name>
</gene>
<name>A0A0F9SQG0_9ZZZZ</name>
<protein>
    <recommendedName>
        <fullName evidence="1">Putative nitroreductase TM1586 domain-containing protein</fullName>
    </recommendedName>
</protein>
<reference evidence="2" key="1">
    <citation type="journal article" date="2015" name="Nature">
        <title>Complex archaea that bridge the gap between prokaryotes and eukaryotes.</title>
        <authorList>
            <person name="Spang A."/>
            <person name="Saw J.H."/>
            <person name="Jorgensen S.L."/>
            <person name="Zaremba-Niedzwiedzka K."/>
            <person name="Martijn J."/>
            <person name="Lind A.E."/>
            <person name="van Eijk R."/>
            <person name="Schleper C."/>
            <person name="Guy L."/>
            <person name="Ettema T.J."/>
        </authorList>
    </citation>
    <scope>NUCLEOTIDE SEQUENCE</scope>
</reference>
<dbReference type="EMBL" id="LAZR01001777">
    <property type="protein sequence ID" value="KKN39201.1"/>
    <property type="molecule type" value="Genomic_DNA"/>
</dbReference>
<evidence type="ECO:0000259" key="1">
    <source>
        <dbReference type="Pfam" id="PF14512"/>
    </source>
</evidence>
<proteinExistence type="predicted"/>
<dbReference type="AlphaFoldDB" id="A0A0F9SQG0"/>
<dbReference type="InterPro" id="IPR029478">
    <property type="entry name" value="TM1586_NiRdase"/>
</dbReference>
<dbReference type="Gene3D" id="3.40.109.30">
    <property type="entry name" value="putative nitroreductase (tm1586), domain 2"/>
    <property type="match status" value="1"/>
</dbReference>
<dbReference type="Gene3D" id="3.40.109.10">
    <property type="entry name" value="NADH Oxidase"/>
    <property type="match status" value="1"/>
</dbReference>